<sequence length="347" mass="39274">MNRKNEKKSLGSSSSKILALLSTNRKAIGGTLVLLAIPALLNNLLTPADVSSQESRKSEKSNSQQLNSSISTDSSIFREKAEKLSNSFRQKGGIFVFLHIPKTGGTAVRSYLMDQILNDTSYLGCWKGQKVNDALISDYCEHAGTPNKTIVVYEAHGGPPCLFYNQLSNTLGKWRELAKKNGVPFFAFTLVREPISWYQSFYNFFITKVGQNVTDAGFFDDPHMKANMQCAELFGIHWRTCMDALALFKNQMDWVSTTDKLSMELIPLISYLGRFENRNLSVILPHTQQRKKLVLSEFSEKGKEHLRNWTEWDLLLYNDIQGSYDFNNNWKAFLDANGALHPVQYGV</sequence>
<gene>
    <name evidence="2" type="ORF">QTG54_004148</name>
</gene>
<dbReference type="EMBL" id="JATAAI010000006">
    <property type="protein sequence ID" value="KAK1744857.1"/>
    <property type="molecule type" value="Genomic_DNA"/>
</dbReference>
<dbReference type="AlphaFoldDB" id="A0AAD8YES0"/>
<dbReference type="InterPro" id="IPR027417">
    <property type="entry name" value="P-loop_NTPase"/>
</dbReference>
<reference evidence="2" key="1">
    <citation type="submission" date="2023-06" db="EMBL/GenBank/DDBJ databases">
        <title>Survivors Of The Sea: Transcriptome response of Skeletonema marinoi to long-term dormancy.</title>
        <authorList>
            <person name="Pinder M.I.M."/>
            <person name="Kourtchenko O."/>
            <person name="Robertson E.K."/>
            <person name="Larsson T."/>
            <person name="Maumus F."/>
            <person name="Osuna-Cruz C.M."/>
            <person name="Vancaester E."/>
            <person name="Stenow R."/>
            <person name="Vandepoele K."/>
            <person name="Ploug H."/>
            <person name="Bruchert V."/>
            <person name="Godhe A."/>
            <person name="Topel M."/>
        </authorList>
    </citation>
    <scope>NUCLEOTIDE SEQUENCE</scope>
    <source>
        <strain evidence="2">R05AC</strain>
    </source>
</reference>
<name>A0AAD8YES0_9STRA</name>
<protein>
    <recommendedName>
        <fullName evidence="4">Sulfotransferase domain-containing protein</fullName>
    </recommendedName>
</protein>
<comment type="caution">
    <text evidence="2">The sequence shown here is derived from an EMBL/GenBank/DDBJ whole genome shotgun (WGS) entry which is preliminary data.</text>
</comment>
<dbReference type="Gene3D" id="3.40.50.300">
    <property type="entry name" value="P-loop containing nucleotide triphosphate hydrolases"/>
    <property type="match status" value="1"/>
</dbReference>
<evidence type="ECO:0000313" key="3">
    <source>
        <dbReference type="Proteomes" id="UP001224775"/>
    </source>
</evidence>
<proteinExistence type="predicted"/>
<dbReference type="SUPFAM" id="SSF52540">
    <property type="entry name" value="P-loop containing nucleoside triphosphate hydrolases"/>
    <property type="match status" value="1"/>
</dbReference>
<feature type="compositionally biased region" description="Polar residues" evidence="1">
    <location>
        <begin position="61"/>
        <end position="71"/>
    </location>
</feature>
<dbReference type="Proteomes" id="UP001224775">
    <property type="component" value="Unassembled WGS sequence"/>
</dbReference>
<evidence type="ECO:0000256" key="1">
    <source>
        <dbReference type="SAM" id="MobiDB-lite"/>
    </source>
</evidence>
<keyword evidence="3" id="KW-1185">Reference proteome</keyword>
<organism evidence="2 3">
    <name type="scientific">Skeletonema marinoi</name>
    <dbReference type="NCBI Taxonomy" id="267567"/>
    <lineage>
        <taxon>Eukaryota</taxon>
        <taxon>Sar</taxon>
        <taxon>Stramenopiles</taxon>
        <taxon>Ochrophyta</taxon>
        <taxon>Bacillariophyta</taxon>
        <taxon>Coscinodiscophyceae</taxon>
        <taxon>Thalassiosirophycidae</taxon>
        <taxon>Thalassiosirales</taxon>
        <taxon>Skeletonemataceae</taxon>
        <taxon>Skeletonema</taxon>
        <taxon>Skeletonema marinoi-dohrnii complex</taxon>
    </lineage>
</organism>
<evidence type="ECO:0000313" key="2">
    <source>
        <dbReference type="EMBL" id="KAK1744857.1"/>
    </source>
</evidence>
<feature type="region of interest" description="Disordered" evidence="1">
    <location>
        <begin position="51"/>
        <end position="71"/>
    </location>
</feature>
<accession>A0AAD8YES0</accession>
<evidence type="ECO:0008006" key="4">
    <source>
        <dbReference type="Google" id="ProtNLM"/>
    </source>
</evidence>